<evidence type="ECO:0000259" key="2">
    <source>
        <dbReference type="SMART" id="SM01300"/>
    </source>
</evidence>
<feature type="compositionally biased region" description="Low complexity" evidence="1">
    <location>
        <begin position="124"/>
        <end position="133"/>
    </location>
</feature>
<accession>A0A1V9XBC6</accession>
<proteinExistence type="predicted"/>
<evidence type="ECO:0000256" key="1">
    <source>
        <dbReference type="SAM" id="MobiDB-lite"/>
    </source>
</evidence>
<sequence>MHYESLLRAGYSSVLYKNAYAPAHAAAAAAAAAASSSSSSSANSETIADAVTAGRRKEVAIREDGSSGGSSGTVMGTNAESANASRDESSPSAPKRKRHSSHAASRASKNERKSTGGSGNSSRPAAAAAAEPAVAKKRRSDRSRLTSLTSAARRSNSVDSQELADEETIADTNAERNNSHPNRPRKTSYVSQQESSYDIDNIIPYGMMSCTRLVERLKYKEILTPKWRLVHISPEGPSAKAVAASPGEGLCSDAILTPPDGLDTNSSTSALDGEEIPDRDKDVHIGAESGELACDGGGDDDIEDVSDSALQTRHARQEALERERFSAYLKPKLSHQSGPSSTSSVSAGANSRRARIDSATDINTTSGGGGLRSKESSAPGTSSKVKESEESGIHSGSDRGPPTPAAGGKSKEDVSSSHSTKAKRQHRSMSQDWTMLQSSTAPTPYAPRQFPLSDAEWERMQSENPVQSSGGTTTAATTIGDKEDKADAGLQEPAVFADENLFVN</sequence>
<comment type="caution">
    <text evidence="3">The sequence shown here is derived from an EMBL/GenBank/DDBJ whole genome shotgun (WGS) entry which is preliminary data.</text>
</comment>
<feature type="compositionally biased region" description="Low complexity" evidence="1">
    <location>
        <begin position="334"/>
        <end position="351"/>
    </location>
</feature>
<dbReference type="GO" id="GO:0035035">
    <property type="term" value="F:histone acetyltransferase binding"/>
    <property type="evidence" value="ECO:0007669"/>
    <property type="project" value="TreeGrafter"/>
</dbReference>
<feature type="compositionally biased region" description="Acidic residues" evidence="1">
    <location>
        <begin position="297"/>
        <end position="306"/>
    </location>
</feature>
<dbReference type="GO" id="GO:0044545">
    <property type="term" value="C:NSL complex"/>
    <property type="evidence" value="ECO:0007669"/>
    <property type="project" value="TreeGrafter"/>
</dbReference>
<dbReference type="InParanoid" id="A0A1V9XBC6"/>
<dbReference type="PANTHER" id="PTHR22443:SF18">
    <property type="entry name" value="NON-SPECIFIC LETHAL 1, ISOFORM M"/>
    <property type="match status" value="1"/>
</dbReference>
<dbReference type="EMBL" id="MNPL01016538">
    <property type="protein sequence ID" value="OQR70701.1"/>
    <property type="molecule type" value="Genomic_DNA"/>
</dbReference>
<dbReference type="InterPro" id="IPR029332">
    <property type="entry name" value="PEHE_dom"/>
</dbReference>
<feature type="compositionally biased region" description="Basic and acidic residues" evidence="1">
    <location>
        <begin position="55"/>
        <end position="65"/>
    </location>
</feature>
<feature type="compositionally biased region" description="Basic and acidic residues" evidence="1">
    <location>
        <begin position="315"/>
        <end position="325"/>
    </location>
</feature>
<dbReference type="AlphaFoldDB" id="A0A1V9XBC6"/>
<feature type="region of interest" description="Disordered" evidence="1">
    <location>
        <begin position="27"/>
        <end position="194"/>
    </location>
</feature>
<dbReference type="STRING" id="418985.A0A1V9XBC6"/>
<feature type="compositionally biased region" description="Polar residues" evidence="1">
    <location>
        <begin position="73"/>
        <end position="84"/>
    </location>
</feature>
<dbReference type="PANTHER" id="PTHR22443">
    <property type="entry name" value="NON-SPECIFIC LETHAL 1, ISOFORM M"/>
    <property type="match status" value="1"/>
</dbReference>
<dbReference type="Proteomes" id="UP000192247">
    <property type="component" value="Unassembled WGS sequence"/>
</dbReference>
<dbReference type="OrthoDB" id="6516773at2759"/>
<evidence type="ECO:0000313" key="3">
    <source>
        <dbReference type="EMBL" id="OQR70701.1"/>
    </source>
</evidence>
<feature type="domain" description="PEHE" evidence="2">
    <location>
        <begin position="222"/>
        <end position="385"/>
    </location>
</feature>
<feature type="compositionally biased region" description="Low complexity" evidence="1">
    <location>
        <begin position="468"/>
        <end position="478"/>
    </location>
</feature>
<organism evidence="3 4">
    <name type="scientific">Tropilaelaps mercedesae</name>
    <dbReference type="NCBI Taxonomy" id="418985"/>
    <lineage>
        <taxon>Eukaryota</taxon>
        <taxon>Metazoa</taxon>
        <taxon>Ecdysozoa</taxon>
        <taxon>Arthropoda</taxon>
        <taxon>Chelicerata</taxon>
        <taxon>Arachnida</taxon>
        <taxon>Acari</taxon>
        <taxon>Parasitiformes</taxon>
        <taxon>Mesostigmata</taxon>
        <taxon>Gamasina</taxon>
        <taxon>Dermanyssoidea</taxon>
        <taxon>Laelapidae</taxon>
        <taxon>Tropilaelaps</taxon>
    </lineage>
</organism>
<gene>
    <name evidence="3" type="ORF">BIW11_11458</name>
</gene>
<feature type="compositionally biased region" description="Polar residues" evidence="1">
    <location>
        <begin position="428"/>
        <end position="442"/>
    </location>
</feature>
<keyword evidence="4" id="KW-1185">Reference proteome</keyword>
<protein>
    <recommendedName>
        <fullName evidence="2">PEHE domain-containing protein</fullName>
    </recommendedName>
</protein>
<feature type="compositionally biased region" description="Low complexity" evidence="1">
    <location>
        <begin position="27"/>
        <end position="44"/>
    </location>
</feature>
<dbReference type="InterPro" id="IPR026180">
    <property type="entry name" value="NSL1"/>
</dbReference>
<feature type="region of interest" description="Disordered" evidence="1">
    <location>
        <begin position="289"/>
        <end position="492"/>
    </location>
</feature>
<evidence type="ECO:0000313" key="4">
    <source>
        <dbReference type="Proteomes" id="UP000192247"/>
    </source>
</evidence>
<name>A0A1V9XBC6_9ACAR</name>
<reference evidence="3 4" key="1">
    <citation type="journal article" date="2017" name="Gigascience">
        <title>Draft genome of the honey bee ectoparasitic mite, Tropilaelaps mercedesae, is shaped by the parasitic life history.</title>
        <authorList>
            <person name="Dong X."/>
            <person name="Armstrong S.D."/>
            <person name="Xia D."/>
            <person name="Makepeace B.L."/>
            <person name="Darby A.C."/>
            <person name="Kadowaki T."/>
        </authorList>
    </citation>
    <scope>NUCLEOTIDE SEQUENCE [LARGE SCALE GENOMIC DNA]</scope>
    <source>
        <strain evidence="3">Wuxi-XJTLU</strain>
    </source>
</reference>
<dbReference type="SMART" id="SM01300">
    <property type="entry name" value="PEHE"/>
    <property type="match status" value="1"/>
</dbReference>